<dbReference type="AlphaFoldDB" id="A0A5N6K0F7"/>
<proteinExistence type="predicted"/>
<sequence>MAQINAAELVPYQDGMSLGQGFNTFIQQPRTHESVIVTEVKPPSTGLTKSYMSEEVETYEKLATTFNISAGAAISGYGASTAVDFEYLNKSEFETSMLTYQVRVECQYQASTGMKYSFNPDLETADKHDTYGNRFVSDFIHGGHFYARVSIFSEDKSNLTEIKQSSKTAFTIGVCIKETLTTDLLAVKTMADAFYKAADEGRHNYTRFALLSNYTTLSNFNNYFQPLDYTEADKRSWELFDDFMDYISFEKLVKDIPADKYTSGESARRSLETARVDNVELIRAKIAAITKDPSDSRTPGTHLNPNTFRVSVLSAVKIVTYIAQRKDTPDHNWTEIAQKTLSSGAEKIFEFKAFDFDSVQGTTVISFGKKTQGNEQMFLCLIGARAGRGNFPDWTEESYFWAFGKSIQEFAHQKVELSRLDAKQYLRVTKGASQNKPNARNMFDFFAVGS</sequence>
<evidence type="ECO:0000313" key="1">
    <source>
        <dbReference type="EMBL" id="KAB8295274.1"/>
    </source>
</evidence>
<reference evidence="1 2" key="1">
    <citation type="submission" date="2019-06" db="EMBL/GenBank/DDBJ databases">
        <title>Genome Sequence of the Brown Rot Fungal Pathogen Monilinia laxa.</title>
        <authorList>
            <person name="De Miccolis Angelini R.M."/>
            <person name="Landi L."/>
            <person name="Abate D."/>
            <person name="Pollastro S."/>
            <person name="Romanazzi G."/>
            <person name="Faretra F."/>
        </authorList>
    </citation>
    <scope>NUCLEOTIDE SEQUENCE [LARGE SCALE GENOMIC DNA]</scope>
    <source>
        <strain evidence="1 2">Mlax316</strain>
    </source>
</reference>
<protein>
    <recommendedName>
        <fullName evidence="3">MACPF domain-containing protein</fullName>
    </recommendedName>
</protein>
<dbReference type="Proteomes" id="UP000326757">
    <property type="component" value="Unassembled WGS sequence"/>
</dbReference>
<comment type="caution">
    <text evidence="1">The sequence shown here is derived from an EMBL/GenBank/DDBJ whole genome shotgun (WGS) entry which is preliminary data.</text>
</comment>
<organism evidence="1 2">
    <name type="scientific">Monilinia laxa</name>
    <name type="common">Brown rot fungus</name>
    <name type="synonym">Sclerotinia laxa</name>
    <dbReference type="NCBI Taxonomy" id="61186"/>
    <lineage>
        <taxon>Eukaryota</taxon>
        <taxon>Fungi</taxon>
        <taxon>Dikarya</taxon>
        <taxon>Ascomycota</taxon>
        <taxon>Pezizomycotina</taxon>
        <taxon>Leotiomycetes</taxon>
        <taxon>Helotiales</taxon>
        <taxon>Sclerotiniaceae</taxon>
        <taxon>Monilinia</taxon>
    </lineage>
</organism>
<name>A0A5N6K0F7_MONLA</name>
<dbReference type="OrthoDB" id="3231004at2759"/>
<dbReference type="EMBL" id="VIGI01000010">
    <property type="protein sequence ID" value="KAB8295274.1"/>
    <property type="molecule type" value="Genomic_DNA"/>
</dbReference>
<accession>A0A5N6K0F7</accession>
<evidence type="ECO:0000313" key="2">
    <source>
        <dbReference type="Proteomes" id="UP000326757"/>
    </source>
</evidence>
<keyword evidence="2" id="KW-1185">Reference proteome</keyword>
<gene>
    <name evidence="1" type="ORF">EYC80_007183</name>
</gene>
<evidence type="ECO:0008006" key="3">
    <source>
        <dbReference type="Google" id="ProtNLM"/>
    </source>
</evidence>